<dbReference type="HOGENOM" id="CLU_042512_0_1_9"/>
<keyword evidence="3 6" id="KW-0133">Cell shape</keyword>
<feature type="region of interest" description="Jag_N domain" evidence="6">
    <location>
        <begin position="5"/>
        <end position="55"/>
    </location>
</feature>
<keyword evidence="9" id="KW-1185">Reference proteome</keyword>
<evidence type="ECO:0000256" key="1">
    <source>
        <dbReference type="ARBA" id="ARBA00022490"/>
    </source>
</evidence>
<sequence>MKFIESMGKTVEEAIVLGLKELNKTREQVEVEVLELPTKGFLGILGSKLAKVKLTVLDRPEDSARVFLEDLFKAMDLEVKMAIQQKDDTLTINIEGPQMGVIIGRRGQTLDSLQYLVSLVVNKTSDKYVKVFVDTENYRQKREETLVRLAAKMAGKVRKVGKTIALEPMNPYERRIIHASLQSNPYIQTYSEGEEPFRKVVIALKK</sequence>
<dbReference type="GO" id="GO:0003723">
    <property type="term" value="F:RNA binding"/>
    <property type="evidence" value="ECO:0007669"/>
    <property type="project" value="UniProtKB-UniRule"/>
</dbReference>
<dbReference type="PROSITE" id="PS50084">
    <property type="entry name" value="KH_TYPE_1"/>
    <property type="match status" value="1"/>
</dbReference>
<keyword evidence="1 6" id="KW-0963">Cytoplasm</keyword>
<dbReference type="GO" id="GO:0071555">
    <property type="term" value="P:cell wall organization"/>
    <property type="evidence" value="ECO:0007669"/>
    <property type="project" value="UniProtKB-KW"/>
</dbReference>
<organism evidence="8 9">
    <name type="scientific">Alkaliphilus oremlandii (strain OhILAs)</name>
    <name type="common">Clostridium oremlandii (strain OhILAs)</name>
    <dbReference type="NCBI Taxonomy" id="350688"/>
    <lineage>
        <taxon>Bacteria</taxon>
        <taxon>Bacillati</taxon>
        <taxon>Bacillota</taxon>
        <taxon>Clostridia</taxon>
        <taxon>Peptostreptococcales</taxon>
        <taxon>Natronincolaceae</taxon>
        <taxon>Alkaliphilus</taxon>
    </lineage>
</organism>
<comment type="subcellular location">
    <subcellularLocation>
        <location evidence="6">Cytoplasm</location>
    </subcellularLocation>
</comment>
<dbReference type="InterPro" id="IPR015946">
    <property type="entry name" value="KH_dom-like_a/b"/>
</dbReference>
<proteinExistence type="inferred from homology"/>
<dbReference type="OrthoDB" id="9794483at2"/>
<dbReference type="SMART" id="SM01245">
    <property type="entry name" value="Jag_N"/>
    <property type="match status" value="1"/>
</dbReference>
<dbReference type="STRING" id="350688.Clos_2873"/>
<dbReference type="Gene3D" id="3.30.1370.50">
    <property type="entry name" value="R3H-like domain"/>
    <property type="match status" value="1"/>
</dbReference>
<dbReference type="InterPro" id="IPR038247">
    <property type="entry name" value="Jag_N_dom_sf"/>
</dbReference>
<feature type="domain" description="R3H" evidence="7">
    <location>
        <begin position="140"/>
        <end position="206"/>
    </location>
</feature>
<dbReference type="GO" id="GO:0009252">
    <property type="term" value="P:peptidoglycan biosynthetic process"/>
    <property type="evidence" value="ECO:0007669"/>
    <property type="project" value="UniProtKB-UniRule"/>
</dbReference>
<dbReference type="AlphaFoldDB" id="A8MKS0"/>
<dbReference type="InterPro" id="IPR039247">
    <property type="entry name" value="KhpB"/>
</dbReference>
<name>A8MKS0_ALKOO</name>
<dbReference type="PANTHER" id="PTHR35800">
    <property type="entry name" value="PROTEIN JAG"/>
    <property type="match status" value="1"/>
</dbReference>
<dbReference type="InterPro" id="IPR036867">
    <property type="entry name" value="R3H_dom_sf"/>
</dbReference>
<dbReference type="Pfam" id="PF13083">
    <property type="entry name" value="KH_KhpA-B"/>
    <property type="match status" value="1"/>
</dbReference>
<dbReference type="InterPro" id="IPR032782">
    <property type="entry name" value="KhpB_N"/>
</dbReference>
<dbReference type="PANTHER" id="PTHR35800:SF1">
    <property type="entry name" value="RNA-BINDING PROTEIN KHPB"/>
    <property type="match status" value="1"/>
</dbReference>
<protein>
    <recommendedName>
        <fullName evidence="6">RNA-binding protein KhpB</fullName>
    </recommendedName>
    <alternativeName>
        <fullName evidence="6">RNA-binding protein EloR</fullName>
    </alternativeName>
</protein>
<evidence type="ECO:0000256" key="4">
    <source>
        <dbReference type="ARBA" id="ARBA00023186"/>
    </source>
</evidence>
<dbReference type="RefSeq" id="WP_012160709.1">
    <property type="nucleotide sequence ID" value="NC_009922.1"/>
</dbReference>
<evidence type="ECO:0000256" key="6">
    <source>
        <dbReference type="HAMAP-Rule" id="MF_00867"/>
    </source>
</evidence>
<evidence type="ECO:0000256" key="2">
    <source>
        <dbReference type="ARBA" id="ARBA00022884"/>
    </source>
</evidence>
<dbReference type="InterPro" id="IPR038008">
    <property type="entry name" value="Jag_KH"/>
</dbReference>
<dbReference type="InterPro" id="IPR034079">
    <property type="entry name" value="R3H_KhpB"/>
</dbReference>
<keyword evidence="4 6" id="KW-0143">Chaperone</keyword>
<evidence type="ECO:0000256" key="3">
    <source>
        <dbReference type="ARBA" id="ARBA00022960"/>
    </source>
</evidence>
<dbReference type="Gene3D" id="3.30.30.80">
    <property type="entry name" value="probable RNA-binding protein from clostridium symbiosum atcc 14940"/>
    <property type="match status" value="1"/>
</dbReference>
<keyword evidence="2 6" id="KW-0694">RNA-binding</keyword>
<dbReference type="EMBL" id="CP000853">
    <property type="protein sequence ID" value="ABW20402.1"/>
    <property type="molecule type" value="Genomic_DNA"/>
</dbReference>
<dbReference type="CDD" id="cd02414">
    <property type="entry name" value="KH-II_Jag"/>
    <property type="match status" value="1"/>
</dbReference>
<dbReference type="Pfam" id="PF01424">
    <property type="entry name" value="R3H"/>
    <property type="match status" value="1"/>
</dbReference>
<comment type="function">
    <text evidence="6">A probable RNA chaperone. Forms a complex with KhpA which binds to cellular RNA and controls its expression. Plays a role in peptidoglycan (PG) homeostasis and cell length regulation.</text>
</comment>
<dbReference type="GO" id="GO:0008360">
    <property type="term" value="P:regulation of cell shape"/>
    <property type="evidence" value="ECO:0007669"/>
    <property type="project" value="UniProtKB-KW"/>
</dbReference>
<gene>
    <name evidence="6" type="primary">khpB</name>
    <name evidence="6" type="synonym">eloR</name>
    <name evidence="8" type="ordered locus">Clos_2873</name>
</gene>
<evidence type="ECO:0000313" key="9">
    <source>
        <dbReference type="Proteomes" id="UP000000269"/>
    </source>
</evidence>
<dbReference type="KEGG" id="aoe:Clos_2873"/>
<dbReference type="GO" id="GO:0005737">
    <property type="term" value="C:cytoplasm"/>
    <property type="evidence" value="ECO:0007669"/>
    <property type="project" value="UniProtKB-SubCell"/>
</dbReference>
<dbReference type="Gene3D" id="3.30.300.20">
    <property type="match status" value="1"/>
</dbReference>
<dbReference type="InterPro" id="IPR001374">
    <property type="entry name" value="R3H_dom"/>
</dbReference>
<keyword evidence="5 6" id="KW-0961">Cell wall biogenesis/degradation</keyword>
<evidence type="ECO:0000256" key="5">
    <source>
        <dbReference type="ARBA" id="ARBA00023316"/>
    </source>
</evidence>
<comment type="subunit">
    <text evidence="6">Forms a complex with KhpA.</text>
</comment>
<dbReference type="Pfam" id="PF14804">
    <property type="entry name" value="Jag_N"/>
    <property type="match status" value="1"/>
</dbReference>
<dbReference type="SMART" id="SM00393">
    <property type="entry name" value="R3H"/>
    <property type="match status" value="1"/>
</dbReference>
<reference evidence="9" key="1">
    <citation type="submission" date="2007-10" db="EMBL/GenBank/DDBJ databases">
        <title>Complete genome of Alkaliphilus oremlandii OhILAs.</title>
        <authorList>
            <person name="Copeland A."/>
            <person name="Lucas S."/>
            <person name="Lapidus A."/>
            <person name="Barry K."/>
            <person name="Detter J.C."/>
            <person name="Glavina del Rio T."/>
            <person name="Hammon N."/>
            <person name="Israni S."/>
            <person name="Dalin E."/>
            <person name="Tice H."/>
            <person name="Pitluck S."/>
            <person name="Chain P."/>
            <person name="Malfatti S."/>
            <person name="Shin M."/>
            <person name="Vergez L."/>
            <person name="Schmutz J."/>
            <person name="Larimer F."/>
            <person name="Land M."/>
            <person name="Hauser L."/>
            <person name="Kyrpides N."/>
            <person name="Mikhailova N."/>
            <person name="Stolz J.F."/>
            <person name="Dawson A."/>
            <person name="Fisher E."/>
            <person name="Crable B."/>
            <person name="Perera E."/>
            <person name="Lisak J."/>
            <person name="Ranganathan M."/>
            <person name="Basu P."/>
            <person name="Richardson P."/>
        </authorList>
    </citation>
    <scope>NUCLEOTIDE SEQUENCE [LARGE SCALE GENOMIC DNA]</scope>
    <source>
        <strain evidence="9">OhILAs</strain>
    </source>
</reference>
<evidence type="ECO:0000259" key="7">
    <source>
        <dbReference type="PROSITE" id="PS51061"/>
    </source>
</evidence>
<evidence type="ECO:0000313" key="8">
    <source>
        <dbReference type="EMBL" id="ABW20402.1"/>
    </source>
</evidence>
<dbReference type="SUPFAM" id="SSF82708">
    <property type="entry name" value="R3H domain"/>
    <property type="match status" value="1"/>
</dbReference>
<dbReference type="Proteomes" id="UP000000269">
    <property type="component" value="Chromosome"/>
</dbReference>
<dbReference type="NCBIfam" id="NF041568">
    <property type="entry name" value="Jag_EloR"/>
    <property type="match status" value="1"/>
</dbReference>
<dbReference type="HAMAP" id="MF_00867">
    <property type="entry name" value="KhpB"/>
    <property type="match status" value="1"/>
</dbReference>
<comment type="similarity">
    <text evidence="6">Belongs to the KhpB RNA-binding protein family.</text>
</comment>
<dbReference type="CDD" id="cd02644">
    <property type="entry name" value="R3H_jag"/>
    <property type="match status" value="1"/>
</dbReference>
<accession>A8MKS0</accession>
<comment type="domain">
    <text evidence="6">Has an N-terminal Jag-N domain and 2 RNA-binding domains (KH and R3H).</text>
</comment>
<dbReference type="PROSITE" id="PS51061">
    <property type="entry name" value="R3H"/>
    <property type="match status" value="1"/>
</dbReference>
<dbReference type="eggNOG" id="COG1847">
    <property type="taxonomic scope" value="Bacteria"/>
</dbReference>